<dbReference type="GO" id="GO:0005778">
    <property type="term" value="C:peroxisomal membrane"/>
    <property type="evidence" value="ECO:0007669"/>
    <property type="project" value="UniProtKB-SubCell"/>
</dbReference>
<comment type="subunit">
    <text evidence="19">Interacts with PEX1; forming the PEX1-PEX6 AAA ATPase complex, which is composed of a heterohexamer formed by a trimer of PEX1-PEX6 dimers. Interacts with PEX26; interaction is direct and promotes recruitment to peroxisomal membranes. Interacts with ZFAND6.</text>
</comment>
<keyword evidence="6" id="KW-0962">Peroxisome biogenesis</keyword>
<dbReference type="InterPro" id="IPR027417">
    <property type="entry name" value="P-loop_NTPase"/>
</dbReference>
<dbReference type="GO" id="GO:0016558">
    <property type="term" value="P:protein import into peroxisome matrix"/>
    <property type="evidence" value="ECO:0007669"/>
    <property type="project" value="TreeGrafter"/>
</dbReference>
<keyword evidence="7" id="KW-0677">Repeat</keyword>
<dbReference type="InterPro" id="IPR003593">
    <property type="entry name" value="AAA+_ATPase"/>
</dbReference>
<feature type="domain" description="AAA+ ATPase" evidence="22">
    <location>
        <begin position="489"/>
        <end position="623"/>
    </location>
</feature>
<dbReference type="Pfam" id="PF25394">
    <property type="entry name" value="PEX6_vert_N"/>
    <property type="match status" value="1"/>
</dbReference>
<comment type="subcellular location">
    <subcellularLocation>
        <location evidence="1">Cell projection</location>
        <location evidence="1">Cilium</location>
        <location evidence="1">Photoreceptor outer segment</location>
    </subcellularLocation>
    <subcellularLocation>
        <location evidence="2">Cytoplasm</location>
        <location evidence="2">Cytosol</location>
    </subcellularLocation>
    <subcellularLocation>
        <location evidence="16">Peroxisome membrane</location>
    </subcellularLocation>
</comment>
<dbReference type="InterPro" id="IPR050168">
    <property type="entry name" value="AAA_ATPase_domain"/>
</dbReference>
<sequence length="1005" mass="109332">MHDVDILLRCLSMAAAAAVLRGLDEPVPQDLPPATGLLVAPAKGEWATACPSGFLVLAVRPAGTKLQPILLCAALLEAEASAAPELWLSRAFLRRLGLIAGRTVRVWPVRRPPLLAWVLLGSSAAGTAGRTPRPWAGSSSSILVRRGEILPGSGLRILESRPALQGLLGIGTRLAVTELRSGAEGRDRRDLRTPLVSVWARGGERLVRAQRGHPALWGGDPAVDHSLWVTPGCLHGLGLFQGEWVVVRRREGDFPGCTAPHLASVQVLRPQWYFSHGENDDGHHQATIADAIPNENALIPASLAFNLSCDPLEGSLLKIQRYGEAAGVQETKGSRSLLSVPAIAKELHIEIVASPTYNTRGIYDQILYQHFQTPRLVQENDILCLPTVGHPEFLEENSVKFIRWPELWFRVKRILPAEKIQQSIGYLADTQNTSLFLVGSTNSAIPSFPSHNGCSFWSSLSPAGLCSAVKQLCDILGPHLHNRETLLNASGSILLSGPSGVGKITAVRAACSRLNLHFFKVNCVALCGDTSGSTEVKLYNAFSEAELYSPCVLLMKDVELLGRDRDGFGEDSRVILALRHLILEREINTSYPVLVVGTTSKLADVPSDVQTAFLHEVKIEAPAEEQRKAILSTLTQNFPLGKEVSLTKLAQQSAGFVLGDFCALLSHSSRAACSRMQNSSFPGGPNEDEEYDFYAAGFPLLAEDFSVALDKLHDAHSQAVGAPKIPSVFWQDIGGLQNVKKEILDTIQLPLEHPELLSLGLHRSGLLLYGPPGTGKTLLAKAVATECTMTFLSVKGPELISMYVGQSEENVREVFARARAAAPCIIFFDELDSLAPSRGRSGDSQGVMDRVVSQLLAELDGLHSSQDVFVIGATNRPDLLDSALLRPGRFDKLVYVGINEDRDSQLQVLSAITRKFKMDPSVNFLNVLEKCPAQLTGADLYALCSDAMMFAIRRKVEWIEDGLDTESSEFTLTMEDFIQAATRLQPSVSEMELLRYKLIQQKNAA</sequence>
<reference evidence="23 24" key="1">
    <citation type="journal article" date="2024" name="Proc. Natl. Acad. Sci. U.S.A.">
        <title>The genetic regulatory architecture and epigenomic basis for age-related changes in rattlesnake venom.</title>
        <authorList>
            <person name="Hogan M.P."/>
            <person name="Holding M.L."/>
            <person name="Nystrom G.S."/>
            <person name="Colston T.J."/>
            <person name="Bartlett D.A."/>
            <person name="Mason A.J."/>
            <person name="Ellsworth S.A."/>
            <person name="Rautsaw R.M."/>
            <person name="Lawrence K.C."/>
            <person name="Strickland J.L."/>
            <person name="He B."/>
            <person name="Fraser P."/>
            <person name="Margres M.J."/>
            <person name="Gilbert D.M."/>
            <person name="Gibbs H.L."/>
            <person name="Parkinson C.L."/>
            <person name="Rokyta D.R."/>
        </authorList>
    </citation>
    <scope>NUCLEOTIDE SEQUENCE [LARGE SCALE GENOMIC DNA]</scope>
    <source>
        <strain evidence="23">DRR0105</strain>
    </source>
</reference>
<dbReference type="InterPro" id="IPR047533">
    <property type="entry name" value="RecA-like_PEX6_r2"/>
</dbReference>
<proteinExistence type="inferred from homology"/>
<protein>
    <recommendedName>
        <fullName evidence="14">Peroxisomal ATPase PEX6</fullName>
    </recommendedName>
    <alternativeName>
        <fullName evidence="15">Peroxin-6</fullName>
    </alternativeName>
    <alternativeName>
        <fullName evidence="20">Peroxisomal biogenesis factor 6</fullName>
    </alternativeName>
</protein>
<dbReference type="Pfam" id="PF25395">
    <property type="entry name" value="DPBB_PEX6"/>
    <property type="match status" value="1"/>
</dbReference>
<dbReference type="PROSITE" id="PS00674">
    <property type="entry name" value="AAA"/>
    <property type="match status" value="1"/>
</dbReference>
<evidence type="ECO:0000256" key="17">
    <source>
        <dbReference type="ARBA" id="ARBA00048778"/>
    </source>
</evidence>
<evidence type="ECO:0000256" key="13">
    <source>
        <dbReference type="ARBA" id="ARBA00023273"/>
    </source>
</evidence>
<evidence type="ECO:0000256" key="5">
    <source>
        <dbReference type="ARBA" id="ARBA00022490"/>
    </source>
</evidence>
<evidence type="ECO:0000256" key="7">
    <source>
        <dbReference type="ARBA" id="ARBA00022737"/>
    </source>
</evidence>
<keyword evidence="4" id="KW-0488">Methylation</keyword>
<dbReference type="CDD" id="cd19527">
    <property type="entry name" value="RecA-like_PEX6_r2"/>
    <property type="match status" value="1"/>
</dbReference>
<dbReference type="FunFam" id="3.40.50.300:FF:000988">
    <property type="entry name" value="peroxisome biogenesis factor 6"/>
    <property type="match status" value="1"/>
</dbReference>
<dbReference type="FunFam" id="1.10.8.60:FF:000059">
    <property type="entry name" value="peroxisome biogenesis factor 6"/>
    <property type="match status" value="1"/>
</dbReference>
<evidence type="ECO:0000256" key="8">
    <source>
        <dbReference type="ARBA" id="ARBA00022741"/>
    </source>
</evidence>
<evidence type="ECO:0000256" key="11">
    <source>
        <dbReference type="ARBA" id="ARBA00023136"/>
    </source>
</evidence>
<dbReference type="PANTHER" id="PTHR23077">
    <property type="entry name" value="AAA-FAMILY ATPASE"/>
    <property type="match status" value="1"/>
</dbReference>
<keyword evidence="9" id="KW-0378">Hydrolase</keyword>
<dbReference type="FunFam" id="1.10.8.60:FF:000039">
    <property type="entry name" value="peroxisome biogenesis factor 6"/>
    <property type="match status" value="1"/>
</dbReference>
<evidence type="ECO:0000256" key="9">
    <source>
        <dbReference type="ARBA" id="ARBA00022801"/>
    </source>
</evidence>
<feature type="chain" id="PRO_5043643046" description="Peroxisomal ATPase PEX6" evidence="21">
    <location>
        <begin position="17"/>
        <end position="1005"/>
    </location>
</feature>
<accession>A0AAW1CC39</accession>
<evidence type="ECO:0000256" key="1">
    <source>
        <dbReference type="ARBA" id="ARBA00004504"/>
    </source>
</evidence>
<keyword evidence="8" id="KW-0547">Nucleotide-binding</keyword>
<gene>
    <name evidence="23" type="ORF">NXF25_003294</name>
</gene>
<dbReference type="InterPro" id="IPR003959">
    <property type="entry name" value="ATPase_AAA_core"/>
</dbReference>
<evidence type="ECO:0000256" key="2">
    <source>
        <dbReference type="ARBA" id="ARBA00004514"/>
    </source>
</evidence>
<comment type="similarity">
    <text evidence="3">Belongs to the AAA ATPase family.</text>
</comment>
<comment type="catalytic activity">
    <reaction evidence="17">
        <text>ATP + H2O = ADP + phosphate + H(+)</text>
        <dbReference type="Rhea" id="RHEA:13065"/>
        <dbReference type="ChEBI" id="CHEBI:15377"/>
        <dbReference type="ChEBI" id="CHEBI:15378"/>
        <dbReference type="ChEBI" id="CHEBI:30616"/>
        <dbReference type="ChEBI" id="CHEBI:43474"/>
        <dbReference type="ChEBI" id="CHEBI:456216"/>
    </reaction>
    <physiologicalReaction direction="left-to-right" evidence="17">
        <dbReference type="Rhea" id="RHEA:13066"/>
    </physiologicalReaction>
</comment>
<dbReference type="EMBL" id="JAOTOJ010000001">
    <property type="protein sequence ID" value="KAK9412119.1"/>
    <property type="molecule type" value="Genomic_DNA"/>
</dbReference>
<evidence type="ECO:0000256" key="6">
    <source>
        <dbReference type="ARBA" id="ARBA00022593"/>
    </source>
</evidence>
<dbReference type="SUPFAM" id="SSF52540">
    <property type="entry name" value="P-loop containing nucleoside triphosphate hydrolases"/>
    <property type="match status" value="2"/>
</dbReference>
<evidence type="ECO:0000256" key="16">
    <source>
        <dbReference type="ARBA" id="ARBA00046271"/>
    </source>
</evidence>
<evidence type="ECO:0000256" key="12">
    <source>
        <dbReference type="ARBA" id="ARBA00023140"/>
    </source>
</evidence>
<evidence type="ECO:0000256" key="4">
    <source>
        <dbReference type="ARBA" id="ARBA00022481"/>
    </source>
</evidence>
<keyword evidence="13" id="KW-0966">Cell projection</keyword>
<dbReference type="InterPro" id="IPR057605">
    <property type="entry name" value="PEX6_N"/>
</dbReference>
<dbReference type="SMART" id="SM00382">
    <property type="entry name" value="AAA"/>
    <property type="match status" value="2"/>
</dbReference>
<dbReference type="InterPro" id="IPR003960">
    <property type="entry name" value="ATPase_AAA_CS"/>
</dbReference>
<keyword evidence="5" id="KW-0963">Cytoplasm</keyword>
<evidence type="ECO:0000313" key="24">
    <source>
        <dbReference type="Proteomes" id="UP001474421"/>
    </source>
</evidence>
<dbReference type="GO" id="GO:0001750">
    <property type="term" value="C:photoreceptor outer segment"/>
    <property type="evidence" value="ECO:0007669"/>
    <property type="project" value="UniProtKB-SubCell"/>
</dbReference>
<dbReference type="Gene3D" id="3.40.50.300">
    <property type="entry name" value="P-loop containing nucleotide triphosphate hydrolases"/>
    <property type="match status" value="2"/>
</dbReference>
<dbReference type="Proteomes" id="UP001474421">
    <property type="component" value="Unassembled WGS sequence"/>
</dbReference>
<evidence type="ECO:0000256" key="15">
    <source>
        <dbReference type="ARBA" id="ARBA00034920"/>
    </source>
</evidence>
<dbReference type="CDD" id="cd19481">
    <property type="entry name" value="RecA-like_protease"/>
    <property type="match status" value="1"/>
</dbReference>
<evidence type="ECO:0000313" key="23">
    <source>
        <dbReference type="EMBL" id="KAK9412119.1"/>
    </source>
</evidence>
<dbReference type="AlphaFoldDB" id="A0AAW1CC39"/>
<dbReference type="PANTHER" id="PTHR23077:SF9">
    <property type="entry name" value="PEROXISOMAL ATPASE PEX6"/>
    <property type="match status" value="1"/>
</dbReference>
<comment type="function">
    <text evidence="18">Component of the PEX1-PEX6 AAA ATPase complex, a protein dislocase complex that mediates the ATP-dependent extraction of the PEX5 receptor from peroxisomal membranes, an essential step for PEX5 recycling. Specifically recognizes PEX5 monoubiquitinated at 'Cys-11', and pulls it out of the peroxisome lumen through the PEX2-PEX10-PEX12 retrotranslocation channel. Extraction by the PEX1-PEX6 AAA ATPase complex is accompanied by unfolding of the TPR repeats and release of bound cargo from PEX5.</text>
</comment>
<dbReference type="FunFam" id="3.40.50.300:FF:000109">
    <property type="entry name" value="Peroxisomal biogenesis factor 6"/>
    <property type="match status" value="1"/>
</dbReference>
<keyword evidence="12" id="KW-0576">Peroxisome</keyword>
<feature type="domain" description="AAA+ ATPase" evidence="22">
    <location>
        <begin position="762"/>
        <end position="900"/>
    </location>
</feature>
<evidence type="ECO:0000256" key="14">
    <source>
        <dbReference type="ARBA" id="ARBA00034811"/>
    </source>
</evidence>
<keyword evidence="21" id="KW-0732">Signal</keyword>
<evidence type="ECO:0000256" key="21">
    <source>
        <dbReference type="SAM" id="SignalP"/>
    </source>
</evidence>
<dbReference type="InterPro" id="IPR057604">
    <property type="entry name" value="DPBB_PEX6"/>
</dbReference>
<keyword evidence="24" id="KW-1185">Reference proteome</keyword>
<keyword evidence="11" id="KW-0472">Membrane</keyword>
<feature type="signal peptide" evidence="21">
    <location>
        <begin position="1"/>
        <end position="16"/>
    </location>
</feature>
<name>A0AAW1CC39_CROAD</name>
<evidence type="ECO:0000256" key="3">
    <source>
        <dbReference type="ARBA" id="ARBA00006914"/>
    </source>
</evidence>
<evidence type="ECO:0000256" key="18">
    <source>
        <dbReference type="ARBA" id="ARBA00057209"/>
    </source>
</evidence>
<comment type="caution">
    <text evidence="23">The sequence shown here is derived from an EMBL/GenBank/DDBJ whole genome shotgun (WGS) entry which is preliminary data.</text>
</comment>
<dbReference type="Gene3D" id="1.10.8.60">
    <property type="match status" value="2"/>
</dbReference>
<evidence type="ECO:0000259" key="22">
    <source>
        <dbReference type="SMART" id="SM00382"/>
    </source>
</evidence>
<dbReference type="Pfam" id="PF00004">
    <property type="entry name" value="AAA"/>
    <property type="match status" value="2"/>
</dbReference>
<dbReference type="GO" id="GO:0005524">
    <property type="term" value="F:ATP binding"/>
    <property type="evidence" value="ECO:0007669"/>
    <property type="project" value="UniProtKB-KW"/>
</dbReference>
<keyword evidence="10" id="KW-0067">ATP-binding</keyword>
<evidence type="ECO:0000256" key="19">
    <source>
        <dbReference type="ARBA" id="ARBA00065183"/>
    </source>
</evidence>
<organism evidence="23 24">
    <name type="scientific">Crotalus adamanteus</name>
    <name type="common">Eastern diamondback rattlesnake</name>
    <dbReference type="NCBI Taxonomy" id="8729"/>
    <lineage>
        <taxon>Eukaryota</taxon>
        <taxon>Metazoa</taxon>
        <taxon>Chordata</taxon>
        <taxon>Craniata</taxon>
        <taxon>Vertebrata</taxon>
        <taxon>Euteleostomi</taxon>
        <taxon>Lepidosauria</taxon>
        <taxon>Squamata</taxon>
        <taxon>Bifurcata</taxon>
        <taxon>Unidentata</taxon>
        <taxon>Episquamata</taxon>
        <taxon>Toxicofera</taxon>
        <taxon>Serpentes</taxon>
        <taxon>Colubroidea</taxon>
        <taxon>Viperidae</taxon>
        <taxon>Crotalinae</taxon>
        <taxon>Crotalus</taxon>
    </lineage>
</organism>
<evidence type="ECO:0000256" key="20">
    <source>
        <dbReference type="ARBA" id="ARBA00078618"/>
    </source>
</evidence>
<dbReference type="GO" id="GO:0005829">
    <property type="term" value="C:cytosol"/>
    <property type="evidence" value="ECO:0007669"/>
    <property type="project" value="UniProtKB-SubCell"/>
</dbReference>
<dbReference type="GO" id="GO:0016887">
    <property type="term" value="F:ATP hydrolysis activity"/>
    <property type="evidence" value="ECO:0007669"/>
    <property type="project" value="InterPro"/>
</dbReference>
<evidence type="ECO:0000256" key="10">
    <source>
        <dbReference type="ARBA" id="ARBA00022840"/>
    </source>
</evidence>